<reference evidence="2 3" key="1">
    <citation type="submission" date="2018-11" db="EMBL/GenBank/DDBJ databases">
        <authorList>
            <consortium name="Pathogen Informatics"/>
        </authorList>
    </citation>
    <scope>NUCLEOTIDE SEQUENCE [LARGE SCALE GENOMIC DNA]</scope>
</reference>
<keyword evidence="3" id="KW-1185">Reference proteome</keyword>
<dbReference type="WBParaSite" id="HPBE_0002249601-mRNA-1">
    <property type="protein sequence ID" value="HPBE_0002249601-mRNA-1"/>
    <property type="gene ID" value="HPBE_0002249601"/>
</dbReference>
<reference evidence="4" key="2">
    <citation type="submission" date="2019-09" db="UniProtKB">
        <authorList>
            <consortium name="WormBaseParasite"/>
        </authorList>
    </citation>
    <scope>IDENTIFICATION</scope>
</reference>
<dbReference type="PANTHER" id="PTHR23227">
    <property type="entry name" value="BUCENTAUR RELATED"/>
    <property type="match status" value="1"/>
</dbReference>
<accession>A0A3P8CKG5</accession>
<dbReference type="AlphaFoldDB" id="A0A183GIM7"/>
<dbReference type="Proteomes" id="UP000050761">
    <property type="component" value="Unassembled WGS sequence"/>
</dbReference>
<gene>
    <name evidence="2" type="ORF">HPBE_LOCUS22495</name>
</gene>
<dbReference type="CDD" id="cd09076">
    <property type="entry name" value="L1-EN"/>
    <property type="match status" value="1"/>
</dbReference>
<dbReference type="InterPro" id="IPR036691">
    <property type="entry name" value="Endo/exonu/phosph_ase_sf"/>
</dbReference>
<organism evidence="3 4">
    <name type="scientific">Heligmosomoides polygyrus</name>
    <name type="common">Parasitic roundworm</name>
    <dbReference type="NCBI Taxonomy" id="6339"/>
    <lineage>
        <taxon>Eukaryota</taxon>
        <taxon>Metazoa</taxon>
        <taxon>Ecdysozoa</taxon>
        <taxon>Nematoda</taxon>
        <taxon>Chromadorea</taxon>
        <taxon>Rhabditida</taxon>
        <taxon>Rhabditina</taxon>
        <taxon>Rhabditomorpha</taxon>
        <taxon>Strongyloidea</taxon>
        <taxon>Heligmosomidae</taxon>
        <taxon>Heligmosomoides</taxon>
    </lineage>
</organism>
<dbReference type="InterPro" id="IPR027124">
    <property type="entry name" value="Swc5/CFDP1/2"/>
</dbReference>
<dbReference type="OrthoDB" id="5862865at2759"/>
<dbReference type="Pfam" id="PF14529">
    <property type="entry name" value="Exo_endo_phos_2"/>
    <property type="match status" value="1"/>
</dbReference>
<protein>
    <submittedName>
        <fullName evidence="4">Endo/exonuclease/phosphatase domain-containing protein</fullName>
    </submittedName>
</protein>
<accession>A0A183GIM7</accession>
<sequence>MKIRVPHGNFQVTLFYSGGDKHTEGVGFALDEKVTDCVLAFHPISSRLAVLTLAGTVRTRIFSVYAPTEISPDRAKDDFYSNLQAAIDLVPKIDVILLAGDFNAHVARNRDGWKEVLGRYGIGEENDNGVRLLTFAAANGLVIGNSIFQHKQKHQLTWRAPNGNESVLLDYVLVNRRFRTSIRDVRVKGGADCGSDHHLVCARMRLRLQKGKGSTTSSIRRNWSILAEPTS</sequence>
<name>A0A183GIM7_HELPZ</name>
<evidence type="ECO:0000313" key="2">
    <source>
        <dbReference type="EMBL" id="VDP32931.1"/>
    </source>
</evidence>
<dbReference type="Gene3D" id="3.60.10.10">
    <property type="entry name" value="Endonuclease/exonuclease/phosphatase"/>
    <property type="match status" value="1"/>
</dbReference>
<dbReference type="SUPFAM" id="SSF56219">
    <property type="entry name" value="DNase I-like"/>
    <property type="match status" value="1"/>
</dbReference>
<evidence type="ECO:0000313" key="3">
    <source>
        <dbReference type="Proteomes" id="UP000050761"/>
    </source>
</evidence>
<feature type="domain" description="Endonuclease/exonuclease/phosphatase" evidence="1">
    <location>
        <begin position="60"/>
        <end position="200"/>
    </location>
</feature>
<evidence type="ECO:0000259" key="1">
    <source>
        <dbReference type="Pfam" id="PF14529"/>
    </source>
</evidence>
<dbReference type="GO" id="GO:0003824">
    <property type="term" value="F:catalytic activity"/>
    <property type="evidence" value="ECO:0007669"/>
    <property type="project" value="InterPro"/>
</dbReference>
<dbReference type="EMBL" id="UZAH01034041">
    <property type="protein sequence ID" value="VDP32931.1"/>
    <property type="molecule type" value="Genomic_DNA"/>
</dbReference>
<evidence type="ECO:0000313" key="4">
    <source>
        <dbReference type="WBParaSite" id="HPBE_0002249601-mRNA-1"/>
    </source>
</evidence>
<dbReference type="InterPro" id="IPR005135">
    <property type="entry name" value="Endo/exonuclease/phosphatase"/>
</dbReference>
<proteinExistence type="predicted"/>
<dbReference type="PANTHER" id="PTHR23227:SF67">
    <property type="entry name" value="CRANIOFACIAL DEVELOPMENT PROTEIN 2-LIKE"/>
    <property type="match status" value="1"/>
</dbReference>